<protein>
    <submittedName>
        <fullName evidence="2">Uncharacterized protein</fullName>
    </submittedName>
</protein>
<feature type="compositionally biased region" description="Polar residues" evidence="1">
    <location>
        <begin position="52"/>
        <end position="63"/>
    </location>
</feature>
<evidence type="ECO:0000256" key="1">
    <source>
        <dbReference type="SAM" id="MobiDB-lite"/>
    </source>
</evidence>
<name>A0A182Q862_9DIPT</name>
<feature type="compositionally biased region" description="Polar residues" evidence="1">
    <location>
        <begin position="71"/>
        <end position="87"/>
    </location>
</feature>
<dbReference type="VEuPathDB" id="VectorBase:AFAF004968"/>
<evidence type="ECO:0000313" key="3">
    <source>
        <dbReference type="Proteomes" id="UP000075886"/>
    </source>
</evidence>
<evidence type="ECO:0000313" key="2">
    <source>
        <dbReference type="EnsemblMetazoa" id="AFAF004968-PA"/>
    </source>
</evidence>
<dbReference type="AlphaFoldDB" id="A0A182Q862"/>
<reference evidence="2" key="2">
    <citation type="submission" date="2020-05" db="UniProtKB">
        <authorList>
            <consortium name="EnsemblMetazoa"/>
        </authorList>
    </citation>
    <scope>IDENTIFICATION</scope>
    <source>
        <strain evidence="2">FAR1</strain>
    </source>
</reference>
<proteinExistence type="predicted"/>
<sequence>MAGNDIFANLDNFLVNKSNDEVEFVSDTEDGITNDTFDGDCWNKISKKTNESNKTASGKTNTNRTKKSQIKLKTSAANTSNIPSKSSDAPIPETIASFTHTTVQPVTDLSQMAGVTEKMQELNNLFNSIYNTHNPAIINFLKNDFTGL</sequence>
<dbReference type="EnsemblMetazoa" id="AFAF004968-RA">
    <property type="protein sequence ID" value="AFAF004968-PA"/>
    <property type="gene ID" value="AFAF004968"/>
</dbReference>
<organism evidence="2 3">
    <name type="scientific">Anopheles farauti</name>
    <dbReference type="NCBI Taxonomy" id="69004"/>
    <lineage>
        <taxon>Eukaryota</taxon>
        <taxon>Metazoa</taxon>
        <taxon>Ecdysozoa</taxon>
        <taxon>Arthropoda</taxon>
        <taxon>Hexapoda</taxon>
        <taxon>Insecta</taxon>
        <taxon>Pterygota</taxon>
        <taxon>Neoptera</taxon>
        <taxon>Endopterygota</taxon>
        <taxon>Diptera</taxon>
        <taxon>Nematocera</taxon>
        <taxon>Culicoidea</taxon>
        <taxon>Culicidae</taxon>
        <taxon>Anophelinae</taxon>
        <taxon>Anopheles</taxon>
    </lineage>
</organism>
<reference evidence="3" key="1">
    <citation type="submission" date="2014-01" db="EMBL/GenBank/DDBJ databases">
        <title>The Genome Sequence of Anopheles farauti FAR1 (V2).</title>
        <authorList>
            <consortium name="The Broad Institute Genomics Platform"/>
            <person name="Neafsey D.E."/>
            <person name="Besansky N."/>
            <person name="Howell P."/>
            <person name="Walton C."/>
            <person name="Young S.K."/>
            <person name="Zeng Q."/>
            <person name="Gargeya S."/>
            <person name="Fitzgerald M."/>
            <person name="Haas B."/>
            <person name="Abouelleil A."/>
            <person name="Allen A.W."/>
            <person name="Alvarado L."/>
            <person name="Arachchi H.M."/>
            <person name="Berlin A.M."/>
            <person name="Chapman S.B."/>
            <person name="Gainer-Dewar J."/>
            <person name="Goldberg J."/>
            <person name="Griggs A."/>
            <person name="Gujja S."/>
            <person name="Hansen M."/>
            <person name="Howarth C."/>
            <person name="Imamovic A."/>
            <person name="Ireland A."/>
            <person name="Larimer J."/>
            <person name="McCowan C."/>
            <person name="Murphy C."/>
            <person name="Pearson M."/>
            <person name="Poon T.W."/>
            <person name="Priest M."/>
            <person name="Roberts A."/>
            <person name="Saif S."/>
            <person name="Shea T."/>
            <person name="Sisk P."/>
            <person name="Sykes S."/>
            <person name="Wortman J."/>
            <person name="Nusbaum C."/>
            <person name="Birren B."/>
        </authorList>
    </citation>
    <scope>NUCLEOTIDE SEQUENCE [LARGE SCALE GENOMIC DNA]</scope>
    <source>
        <strain evidence="3">FAR1</strain>
    </source>
</reference>
<feature type="region of interest" description="Disordered" evidence="1">
    <location>
        <begin position="43"/>
        <end position="92"/>
    </location>
</feature>
<dbReference type="Proteomes" id="UP000075886">
    <property type="component" value="Unassembled WGS sequence"/>
</dbReference>
<keyword evidence="3" id="KW-1185">Reference proteome</keyword>
<dbReference type="EMBL" id="AXCN02001958">
    <property type="status" value="NOT_ANNOTATED_CDS"/>
    <property type="molecule type" value="Genomic_DNA"/>
</dbReference>
<accession>A0A182Q862</accession>